<proteinExistence type="predicted"/>
<evidence type="ECO:0000313" key="3">
    <source>
        <dbReference type="Proteomes" id="UP001589792"/>
    </source>
</evidence>
<protein>
    <submittedName>
        <fullName evidence="2">HNH endonuclease</fullName>
    </submittedName>
</protein>
<dbReference type="Gene3D" id="1.10.30.50">
    <property type="match status" value="1"/>
</dbReference>
<dbReference type="InterPro" id="IPR003615">
    <property type="entry name" value="HNH_nuc"/>
</dbReference>
<organism evidence="2 3">
    <name type="scientific">Serratia aquatilis</name>
    <dbReference type="NCBI Taxonomy" id="1737515"/>
    <lineage>
        <taxon>Bacteria</taxon>
        <taxon>Pseudomonadati</taxon>
        <taxon>Pseudomonadota</taxon>
        <taxon>Gammaproteobacteria</taxon>
        <taxon>Enterobacterales</taxon>
        <taxon>Yersiniaceae</taxon>
        <taxon>Serratia</taxon>
    </lineage>
</organism>
<dbReference type="InterPro" id="IPR029471">
    <property type="entry name" value="HNH_5"/>
</dbReference>
<comment type="caution">
    <text evidence="2">The sequence shown here is derived from an EMBL/GenBank/DDBJ whole genome shotgun (WGS) entry which is preliminary data.</text>
</comment>
<reference evidence="2 3" key="1">
    <citation type="submission" date="2024-09" db="EMBL/GenBank/DDBJ databases">
        <authorList>
            <person name="Sun Q."/>
            <person name="Mori K."/>
        </authorList>
    </citation>
    <scope>NUCLEOTIDE SEQUENCE [LARGE SCALE GENOMIC DNA]</scope>
    <source>
        <strain evidence="2 3">CCM 8626</strain>
    </source>
</reference>
<keyword evidence="2" id="KW-0378">Hydrolase</keyword>
<dbReference type="CDD" id="cd00085">
    <property type="entry name" value="HNHc"/>
    <property type="match status" value="1"/>
</dbReference>
<name>A0ABV6EAS3_9GAMM</name>
<evidence type="ECO:0000259" key="1">
    <source>
        <dbReference type="SMART" id="SM00507"/>
    </source>
</evidence>
<dbReference type="RefSeq" id="WP_380673808.1">
    <property type="nucleotide sequence ID" value="NZ_CP173186.1"/>
</dbReference>
<dbReference type="PANTHER" id="PTHR33877">
    <property type="entry name" value="SLL1193 PROTEIN"/>
    <property type="match status" value="1"/>
</dbReference>
<dbReference type="Proteomes" id="UP001589792">
    <property type="component" value="Unassembled WGS sequence"/>
</dbReference>
<dbReference type="PANTHER" id="PTHR33877:SF2">
    <property type="entry name" value="OS07G0170200 PROTEIN"/>
    <property type="match status" value="1"/>
</dbReference>
<evidence type="ECO:0000313" key="2">
    <source>
        <dbReference type="EMBL" id="MFC0226111.1"/>
    </source>
</evidence>
<keyword evidence="2" id="KW-0540">Nuclease</keyword>
<sequence>MESSYAFDLKLVCGGYCYFSTYTLGSEPDKEGLEFRTPSLVYNIRFAKALQEMGQNYKMIKNEKSFYEWTCVQGWALVDADFARNFVPHWLRKRKCMTSPFSSFTDVKIASPSVRKRTFRGKFKTRILERDNNQCVLCSKASNLTLQHVVPYSKGGETSYRNLVTLCEVCNQELGADYCRELYQLAGLFGGIELSLLRGGKLGKDAISRASQFSSNIMHTRSELY</sequence>
<dbReference type="GO" id="GO:0004519">
    <property type="term" value="F:endonuclease activity"/>
    <property type="evidence" value="ECO:0007669"/>
    <property type="project" value="UniProtKB-KW"/>
</dbReference>
<feature type="domain" description="HNH nuclease" evidence="1">
    <location>
        <begin position="122"/>
        <end position="172"/>
    </location>
</feature>
<keyword evidence="2" id="KW-0255">Endonuclease</keyword>
<dbReference type="Pfam" id="PF14279">
    <property type="entry name" value="HNH_5"/>
    <property type="match status" value="1"/>
</dbReference>
<dbReference type="InterPro" id="IPR052892">
    <property type="entry name" value="NA-targeting_endonuclease"/>
</dbReference>
<gene>
    <name evidence="2" type="ORF">ACFFJ3_06280</name>
</gene>
<accession>A0ABV6EAS3</accession>
<keyword evidence="3" id="KW-1185">Reference proteome</keyword>
<dbReference type="EMBL" id="JBHLXG010000004">
    <property type="protein sequence ID" value="MFC0226111.1"/>
    <property type="molecule type" value="Genomic_DNA"/>
</dbReference>
<dbReference type="SMART" id="SM00507">
    <property type="entry name" value="HNHc"/>
    <property type="match status" value="1"/>
</dbReference>